<sequence>MKQFPMIGAAALLAACAAPEQPDYWTATRTGHGTQPAPAAAPPGGTDYRTAALAEAGQHISVMRPGLHQTRTGAPWLVFHSSGYRNGGTPLTGGAAAEAALAYASSKWKSPYAVQTRAGDARTRFRIVTADGSSFAVLNKIRLPLKHPATSDTEALKQLYGHAAQLSGCTVTGPALVRRASGSADGLAVPVACF</sequence>
<accession>A0ABS7NHN9</accession>
<keyword evidence="1" id="KW-0732">Signal</keyword>
<proteinExistence type="predicted"/>
<dbReference type="EMBL" id="JAHVJA010000006">
    <property type="protein sequence ID" value="MBY6140714.1"/>
    <property type="molecule type" value="Genomic_DNA"/>
</dbReference>
<feature type="signal peptide" evidence="1">
    <location>
        <begin position="1"/>
        <end position="17"/>
    </location>
</feature>
<dbReference type="PROSITE" id="PS51257">
    <property type="entry name" value="PROKAR_LIPOPROTEIN"/>
    <property type="match status" value="1"/>
</dbReference>
<dbReference type="RefSeq" id="WP_222508895.1">
    <property type="nucleotide sequence ID" value="NZ_JAHVJA010000006.1"/>
</dbReference>
<reference evidence="2 3" key="1">
    <citation type="submission" date="2021-06" db="EMBL/GenBank/DDBJ databases">
        <title>50 bacteria genomes isolated from Dapeng, Shenzhen, China.</title>
        <authorList>
            <person name="Zheng W."/>
            <person name="Yu S."/>
            <person name="Huang Y."/>
        </authorList>
    </citation>
    <scope>NUCLEOTIDE SEQUENCE [LARGE SCALE GENOMIC DNA]</scope>
    <source>
        <strain evidence="2 3">DP1N14-2</strain>
    </source>
</reference>
<protein>
    <recommendedName>
        <fullName evidence="4">Lipoprotein</fullName>
    </recommendedName>
</protein>
<feature type="chain" id="PRO_5045404081" description="Lipoprotein" evidence="1">
    <location>
        <begin position="18"/>
        <end position="194"/>
    </location>
</feature>
<evidence type="ECO:0008006" key="4">
    <source>
        <dbReference type="Google" id="ProtNLM"/>
    </source>
</evidence>
<evidence type="ECO:0000313" key="2">
    <source>
        <dbReference type="EMBL" id="MBY6140714.1"/>
    </source>
</evidence>
<dbReference type="Proteomes" id="UP000766629">
    <property type="component" value="Unassembled WGS sequence"/>
</dbReference>
<organism evidence="2 3">
    <name type="scientific">Leisingera daeponensis</name>
    <dbReference type="NCBI Taxonomy" id="405746"/>
    <lineage>
        <taxon>Bacteria</taxon>
        <taxon>Pseudomonadati</taxon>
        <taxon>Pseudomonadota</taxon>
        <taxon>Alphaproteobacteria</taxon>
        <taxon>Rhodobacterales</taxon>
        <taxon>Roseobacteraceae</taxon>
        <taxon>Leisingera</taxon>
    </lineage>
</organism>
<keyword evidence="3" id="KW-1185">Reference proteome</keyword>
<name>A0ABS7NHN9_9RHOB</name>
<gene>
    <name evidence="2" type="ORF">KUV26_14820</name>
</gene>
<evidence type="ECO:0000313" key="3">
    <source>
        <dbReference type="Proteomes" id="UP000766629"/>
    </source>
</evidence>
<evidence type="ECO:0000256" key="1">
    <source>
        <dbReference type="SAM" id="SignalP"/>
    </source>
</evidence>
<comment type="caution">
    <text evidence="2">The sequence shown here is derived from an EMBL/GenBank/DDBJ whole genome shotgun (WGS) entry which is preliminary data.</text>
</comment>